<comment type="caution">
    <text evidence="1">The sequence shown here is derived from an EMBL/GenBank/DDBJ whole genome shotgun (WGS) entry which is preliminary data.</text>
</comment>
<reference evidence="1 2" key="1">
    <citation type="submission" date="2015-09" db="EMBL/GenBank/DDBJ databases">
        <title>A metagenomics-based metabolic model of nitrate-dependent anaerobic oxidation of methane by Methanoperedens-like archaea.</title>
        <authorList>
            <person name="Arshad A."/>
            <person name="Speth D.R."/>
            <person name="De Graaf R.M."/>
            <person name="Op Den Camp H.J."/>
            <person name="Jetten M.S."/>
            <person name="Welte C.U."/>
        </authorList>
    </citation>
    <scope>NUCLEOTIDE SEQUENCE [LARGE SCALE GENOMIC DNA]</scope>
</reference>
<dbReference type="EMBL" id="LKCM01000342">
    <property type="protein sequence ID" value="KPQ41501.1"/>
    <property type="molecule type" value="Genomic_DNA"/>
</dbReference>
<gene>
    <name evidence="1" type="ORF">MPEBLZ_03948</name>
</gene>
<evidence type="ECO:0000313" key="1">
    <source>
        <dbReference type="EMBL" id="KPQ41501.1"/>
    </source>
</evidence>
<accession>A0A0P8A4S5</accession>
<evidence type="ECO:0000313" key="2">
    <source>
        <dbReference type="Proteomes" id="UP000050360"/>
    </source>
</evidence>
<organism evidence="1 2">
    <name type="scientific">Candidatus Methanoperedens nitratireducens</name>
    <dbReference type="NCBI Taxonomy" id="1392998"/>
    <lineage>
        <taxon>Archaea</taxon>
        <taxon>Methanobacteriati</taxon>
        <taxon>Methanobacteriota</taxon>
        <taxon>Stenosarchaea group</taxon>
        <taxon>Methanomicrobia</taxon>
        <taxon>Methanosarcinales</taxon>
        <taxon>ANME-2 cluster</taxon>
        <taxon>Candidatus Methanoperedentaceae</taxon>
        <taxon>Candidatus Methanoperedens</taxon>
    </lineage>
</organism>
<proteinExistence type="predicted"/>
<sequence>MRQGWGTSFNRINLDLNHPQKKWLENYIKLAWKVQGEKVDCEDAMGRYNILKGMKDMKVGNIVFVPRIPDENQFTVATVKKEYYFQKITGFIGHGHVIEIKKIKIFNYYDFIVPKIFNPYRRAIGEIKENHPKF</sequence>
<name>A0A0P8A4S5_9EURY</name>
<dbReference type="Proteomes" id="UP000050360">
    <property type="component" value="Unassembled WGS sequence"/>
</dbReference>
<protein>
    <submittedName>
        <fullName evidence="1">Uncharacterized protein</fullName>
    </submittedName>
</protein>
<dbReference type="AlphaFoldDB" id="A0A0P8A4S5"/>